<accession>A0ABT3KYK6</accession>
<gene>
    <name evidence="4" type="ORF">D5039_20480</name>
</gene>
<dbReference type="InterPro" id="IPR014755">
    <property type="entry name" value="Cu-Rt/internalin_Ig-like"/>
</dbReference>
<organism evidence="4 5">
    <name type="scientific">Verminephrobacter aporrectodeae subsp. tuberculatae</name>
    <dbReference type="NCBI Taxonomy" id="1110392"/>
    <lineage>
        <taxon>Bacteria</taxon>
        <taxon>Pseudomonadati</taxon>
        <taxon>Pseudomonadota</taxon>
        <taxon>Betaproteobacteria</taxon>
        <taxon>Burkholderiales</taxon>
        <taxon>Comamonadaceae</taxon>
        <taxon>Verminephrobacter</taxon>
    </lineage>
</organism>
<keyword evidence="5" id="KW-1185">Reference proteome</keyword>
<dbReference type="NCBIfam" id="TIGR02059">
    <property type="entry name" value="swm_rep_I"/>
    <property type="match status" value="14"/>
</dbReference>
<evidence type="ECO:0000313" key="4">
    <source>
        <dbReference type="EMBL" id="MCW5323430.1"/>
    </source>
</evidence>
<sequence length="1955" mass="197771">MPDNTSPAEIADRVTEEDSAKTKIWPMPPTGSTAADTTPPVVNTATVEGNQLVLTYTEAGALDPIALVLNAGFTVNTATAAITVTGVAMNITAKTVTLTLSRAVAVAETVTVNYTKPTFGQGVRDVAGNNAANFSNMAVTNNTQVDTTPPVLRIAVVNGNQLELMYTEANSLDGAALAGNAGFTVHSAAGRAITVTGAVVDATTKIVTLTLSRTVAHGETVSVSYVKPGAGNVVQDAAGNDAVNFSNWAVRNDTPEAAADTTPPEFHSATVRGNQLVIHFTDQSDLDDVSLVELVKNDNLYVRSDGFRPDGSPTWWKSVIGSAVVDATAKTVTLTLLHRMPHDRTVIVTYTKPGAGNVLQDVHGNQAASFDEKPVTNNTPTGADTTAPVLSSATVNGNQLVLTYIEAENLSGYLLEGNAGFTVSSAGGTAITVTGAVVDATHNTVTLTLSRAVAYRETVTLSHTMAGVEDVAGNDTANFSNRDVTNITPAPPDTTAPEFHSAAVTGNQLVLTYAEANSLDAAALTGNAGFTVNTAAGATAITVSSAVVNATANTVTLTLSRAVTHGETVTVSYTRPESGNWVRDAAGNNAVNFISSQAVTNNTPAPSALNVEITLADSALTAGETTTVTFTFTRPVNGFDIPDLSCTNGTLSAPVANAQRTVWTATFTPTANVNAPANTINVVLTGVTDDAGNAGVGEASSPNYTVDTRSAADTTAPVFSSATVTGNQLVLTYTEANTLDGAALTGNAGFTVNTAAGATAITVSSAVVNATAKTVTLTLSRAVAATETVTVSYTKPESGAVVQDAAGNDAVSFSDRAVTNNTSSATIPDPDTLTTIASVECSDLVLSANETCTYTIVFTRAVDPLTFSLADLKTVRPGTYEVITNKGELSNLRTTDGNITWKFDLKAPDSGNSTDNLILLYIEDVTDKEGRRCGGGTLSGANRDGRYPFTTHTYTIDTTAPEINTATVNGNQLVLTYTEANTLDGAALAGNAGYAVNNAAGTAAITVSSAVVNATTKTVTLTLSRAVANTETVTVSYTKPESGAVVQDAAGNDAVNFSSQAVTNSTPGTTPGADTTAPEINTAVVTGDKLVLTYREAGTLDATALVGNAGFTVNTAAGTTAITVTGVAVHITDKTVTLTLSRAVAATETVTVSYTKPTFGNGVRDAAGNEAANFSEKAVTHDGTTAADTTPPVINTAVVTGDKLVLTYTEANTLDGAALAGNAGFTVNTAAGAAAITVSSAVVNATAKTVTLTLSRTVAATETVTVSYTKPESGAVVQDAAGNDAANFSSQAVTNNTPAPLELEVRITLADYALTTGETTTVTFTFNQPVNGFDISDITCGSGTLSAPVANAERTVWTATFTPRANVNAPSNVINVEFIGVTDAAGNAGAGDATSPNYTVNTTGPAAADTVAPVINTAVVTGNQLVLTYTEANTLDGAALAGNAGFTVNTAAGATAITVSSAVVNATAKTVTLTLSRAVGATETVTVSYTKPESGAVVQDAAGNDAVSFSNQAVTHGTRSDTTAPVINTAVVTGDKLVLSYTEEGNLDAANTAAASAFAVSSAGNAAISVNSVAVSGKTVTLTLSRAVTSTETLTVSYTKPTGNNVVQDAAGNDAVSFSNQTVTHGTPSDTTAPVLNTAVVIGNQLVLTYIDEGNLDATNTAAASAFAVNSAGNAVISVRRVAVSGKTVTLTLSRPVTSAETLTVSYTKPTSGDNVVQDAAGNDAVSFSNQTVTHRTRSDTTAPEINTAVVTGNQLVLTYTEAGTLDAAALAGNAGFTVNTAAGATAITVSSAVVNATAKTVTLTLSRAVAATETVSVSYTKPESGAVVQDAAGNDAANFSERAVTNNTPGTTPGADTTAPEINTATVNGNQLVLTYTEAGTLDATAPVGNAGFTVNTAAGTTAITVTGVAVHITAKTVTLTLSRAVAATETVTSQLHQAHVGPTGCGTLRHEGK</sequence>
<dbReference type="EMBL" id="QZCW01000004">
    <property type="protein sequence ID" value="MCW5323430.1"/>
    <property type="molecule type" value="Genomic_DNA"/>
</dbReference>
<comment type="caution">
    <text evidence="4">The sequence shown here is derived from an EMBL/GenBank/DDBJ whole genome shotgun (WGS) entry which is preliminary data.</text>
</comment>
<dbReference type="InterPro" id="IPR028059">
    <property type="entry name" value="SWM_rpt"/>
</dbReference>
<dbReference type="Pfam" id="PF19078">
    <property type="entry name" value="Big_12"/>
    <property type="match status" value="2"/>
</dbReference>
<feature type="domain" description="Bacterial Ig-like" evidence="3">
    <location>
        <begin position="610"/>
        <end position="706"/>
    </location>
</feature>
<dbReference type="RefSeq" id="WP_265283275.1">
    <property type="nucleotide sequence ID" value="NZ_QZCW01000004.1"/>
</dbReference>
<reference evidence="5" key="1">
    <citation type="submission" date="2023-07" db="EMBL/GenBank/DDBJ databases">
        <title>Verminephrobacter genomes.</title>
        <authorList>
            <person name="Lund M.B."/>
        </authorList>
    </citation>
    <scope>NUCLEOTIDE SEQUENCE [LARGE SCALE GENOMIC DNA]</scope>
    <source>
        <strain evidence="5">AtM5-05</strain>
    </source>
</reference>
<feature type="region of interest" description="Disordered" evidence="2">
    <location>
        <begin position="1"/>
        <end position="38"/>
    </location>
</feature>
<proteinExistence type="predicted"/>
<dbReference type="Gene3D" id="2.60.40.1220">
    <property type="match status" value="10"/>
</dbReference>
<keyword evidence="1" id="KW-0732">Signal</keyword>
<evidence type="ECO:0000313" key="5">
    <source>
        <dbReference type="Proteomes" id="UP001208935"/>
    </source>
</evidence>
<dbReference type="InterPro" id="IPR044048">
    <property type="entry name" value="Big_12"/>
</dbReference>
<dbReference type="InterPro" id="IPR011801">
    <property type="entry name" value="Swm_rep_I_cyn"/>
</dbReference>
<dbReference type="Proteomes" id="UP001208935">
    <property type="component" value="Unassembled WGS sequence"/>
</dbReference>
<evidence type="ECO:0000256" key="2">
    <source>
        <dbReference type="SAM" id="MobiDB-lite"/>
    </source>
</evidence>
<protein>
    <recommendedName>
        <fullName evidence="3">Bacterial Ig-like domain-containing protein</fullName>
    </recommendedName>
</protein>
<evidence type="ECO:0000256" key="1">
    <source>
        <dbReference type="ARBA" id="ARBA00022729"/>
    </source>
</evidence>
<evidence type="ECO:0000259" key="3">
    <source>
        <dbReference type="Pfam" id="PF19078"/>
    </source>
</evidence>
<feature type="compositionally biased region" description="Basic and acidic residues" evidence="2">
    <location>
        <begin position="10"/>
        <end position="21"/>
    </location>
</feature>
<dbReference type="Pfam" id="PF13753">
    <property type="entry name" value="SWM_repeat"/>
    <property type="match status" value="14"/>
</dbReference>
<name>A0ABT3KYK6_9BURK</name>
<feature type="domain" description="Bacterial Ig-like" evidence="3">
    <location>
        <begin position="1304"/>
        <end position="1400"/>
    </location>
</feature>